<feature type="domain" description="GP-PDE" evidence="1">
    <location>
        <begin position="1"/>
        <end position="235"/>
    </location>
</feature>
<name>A0A2S3ZXN7_ARTGL</name>
<sequence length="242" mass="26862">MAHRGFSQGGLENTLTAFRAALDLGYSYVETDINTTADGVTVVFHDSTLDRVTDQHGVISQLPYSVVSKARIGGREPIATLAEFFAALPTARFNIDVKDQGSVVPLAELIEERGLHDRVCVASFSGKRRRAVLSRLSRPVASSPGKWHLVAYFCLSPWLPAPLVRLLMRQVDVLQIPRRLGRHDLVTAASVRRAHGLGLKVHVWTIDEPLEMHQLFDLGVDGIMTDRADLLAEVMRQRGYWA</sequence>
<dbReference type="EMBL" id="PPXC01000005">
    <property type="protein sequence ID" value="POH74035.1"/>
    <property type="molecule type" value="Genomic_DNA"/>
</dbReference>
<proteinExistence type="predicted"/>
<evidence type="ECO:0000313" key="2">
    <source>
        <dbReference type="EMBL" id="POH74035.1"/>
    </source>
</evidence>
<dbReference type="SUPFAM" id="SSF51695">
    <property type="entry name" value="PLC-like phosphodiesterases"/>
    <property type="match status" value="1"/>
</dbReference>
<evidence type="ECO:0000259" key="1">
    <source>
        <dbReference type="PROSITE" id="PS51704"/>
    </source>
</evidence>
<dbReference type="Pfam" id="PF03009">
    <property type="entry name" value="GDPD"/>
    <property type="match status" value="1"/>
</dbReference>
<gene>
    <name evidence="2" type="ORF">CVS27_08160</name>
</gene>
<dbReference type="PROSITE" id="PS51704">
    <property type="entry name" value="GP_PDE"/>
    <property type="match status" value="1"/>
</dbReference>
<dbReference type="PANTHER" id="PTHR43805">
    <property type="entry name" value="GLYCEROPHOSPHORYL DIESTER PHOSPHODIESTERASE"/>
    <property type="match status" value="1"/>
</dbReference>
<dbReference type="InterPro" id="IPR030395">
    <property type="entry name" value="GP_PDE_dom"/>
</dbReference>
<accession>A0A2S3ZXN7</accession>
<dbReference type="PANTHER" id="PTHR43805:SF1">
    <property type="entry name" value="GP-PDE DOMAIN-CONTAINING PROTEIN"/>
    <property type="match status" value="1"/>
</dbReference>
<dbReference type="Proteomes" id="UP000237061">
    <property type="component" value="Unassembled WGS sequence"/>
</dbReference>
<dbReference type="CDD" id="cd08561">
    <property type="entry name" value="GDPD_cytoplasmic_ScUgpQ2_like"/>
    <property type="match status" value="1"/>
</dbReference>
<protein>
    <submittedName>
        <fullName evidence="2">Glycerophosphodiester phosphodiesterase</fullName>
    </submittedName>
</protein>
<dbReference type="Gene3D" id="3.20.20.190">
    <property type="entry name" value="Phosphatidylinositol (PI) phosphodiesterase"/>
    <property type="match status" value="1"/>
</dbReference>
<organism evidence="2 3">
    <name type="scientific">Arthrobacter glacialis</name>
    <dbReference type="NCBI Taxonomy" id="1664"/>
    <lineage>
        <taxon>Bacteria</taxon>
        <taxon>Bacillati</taxon>
        <taxon>Actinomycetota</taxon>
        <taxon>Actinomycetes</taxon>
        <taxon>Micrococcales</taxon>
        <taxon>Micrococcaceae</taxon>
        <taxon>Arthrobacter</taxon>
    </lineage>
</organism>
<reference evidence="2 3" key="1">
    <citation type="submission" date="2018-01" db="EMBL/GenBank/DDBJ databases">
        <title>Arthrobacter sp. nov., from glaciers in China.</title>
        <authorList>
            <person name="Liu Q."/>
            <person name="Xin Y.-H."/>
        </authorList>
    </citation>
    <scope>NUCLEOTIDE SEQUENCE [LARGE SCALE GENOMIC DNA]</scope>
    <source>
        <strain evidence="2 3">HLT2-12-2</strain>
    </source>
</reference>
<dbReference type="GO" id="GO:0008081">
    <property type="term" value="F:phosphoric diester hydrolase activity"/>
    <property type="evidence" value="ECO:0007669"/>
    <property type="project" value="InterPro"/>
</dbReference>
<evidence type="ECO:0000313" key="3">
    <source>
        <dbReference type="Proteomes" id="UP000237061"/>
    </source>
</evidence>
<keyword evidence="3" id="KW-1185">Reference proteome</keyword>
<dbReference type="GO" id="GO:0006629">
    <property type="term" value="P:lipid metabolic process"/>
    <property type="evidence" value="ECO:0007669"/>
    <property type="project" value="InterPro"/>
</dbReference>
<comment type="caution">
    <text evidence="2">The sequence shown here is derived from an EMBL/GenBank/DDBJ whole genome shotgun (WGS) entry which is preliminary data.</text>
</comment>
<dbReference type="InterPro" id="IPR017946">
    <property type="entry name" value="PLC-like_Pdiesterase_TIM-brl"/>
</dbReference>
<dbReference type="AlphaFoldDB" id="A0A2S3ZXN7"/>